<dbReference type="InterPro" id="IPR027417">
    <property type="entry name" value="P-loop_NTPase"/>
</dbReference>
<evidence type="ECO:0000259" key="2">
    <source>
        <dbReference type="Pfam" id="PF17289"/>
    </source>
</evidence>
<evidence type="ECO:0000256" key="1">
    <source>
        <dbReference type="ARBA" id="ARBA00022612"/>
    </source>
</evidence>
<protein>
    <recommendedName>
        <fullName evidence="2">Terminase large subunit gp17-like C-terminal domain-containing protein</fullName>
    </recommendedName>
</protein>
<sequence>MRTYNQVMEDYLIWYSGKTNNNQYLPHKYLAEHLDDEELNIRKAGIWNEILDMCYKPVEGIYWFTKFILGDMTYAGYPNPIKFNNLWWEWSKMSTNGDHIAIKCSRQHGKSTKWTVIEPVYRCSLLEHYNVLISSASEDQAIMLLGHIQTIIDNNEFLSSKKNKNAKWSATEIAYNGGIIRGKGVGSEVRGGTYDYICCDDILRSDNKLSDDDIEKYIDEELEPMILVRNGQLIIVGTPKSETDIFSVIEDRIIESGEGLGWKIYTYPAITNWEKKELLCPDRFTWEQLMAKRNNMGQKKFDKEFMCKTYSSGSQLFPFEFRKRARELGVKWKLYSTAKSQDLKDWLYYIGIDCARAGTAGGDYTVVTVLAYNPKNQEKRIVWIWRKKGLKISEQVEQIAEISRNFNNPILLVEKNNMGQEFIDILVDNYNLNVEEFTTTKGNKYEDLLRYLVIAFENEKIIIPSENQFSREIMQDLDRELERFVVEITKSGNEVMKGSGRSHDDMVISLALANRCSQAYGYSPFAEAIISSKTTALERYAASGDFREVLNFDQFDRGKWNEIEWKDKKPGEVEKNVTNINNKQPPARVVNGEKVYNHG</sequence>
<reference evidence="3" key="1">
    <citation type="journal article" date="2015" name="Nature">
        <title>Complex archaea that bridge the gap between prokaryotes and eukaryotes.</title>
        <authorList>
            <person name="Spang A."/>
            <person name="Saw J.H."/>
            <person name="Jorgensen S.L."/>
            <person name="Zaremba-Niedzwiedzka K."/>
            <person name="Martijn J."/>
            <person name="Lind A.E."/>
            <person name="van Eijk R."/>
            <person name="Schleper C."/>
            <person name="Guy L."/>
            <person name="Ettema T.J."/>
        </authorList>
    </citation>
    <scope>NUCLEOTIDE SEQUENCE</scope>
</reference>
<dbReference type="InterPro" id="IPR035421">
    <property type="entry name" value="Terminase_6C"/>
</dbReference>
<feature type="domain" description="Terminase large subunit gp17-like C-terminal" evidence="2">
    <location>
        <begin position="350"/>
        <end position="511"/>
    </location>
</feature>
<dbReference type="Gene3D" id="3.40.50.300">
    <property type="entry name" value="P-loop containing nucleotide triphosphate hydrolases"/>
    <property type="match status" value="1"/>
</dbReference>
<dbReference type="AlphaFoldDB" id="A0A0F9IZU2"/>
<dbReference type="EMBL" id="LAZR01011204">
    <property type="protein sequence ID" value="KKM62909.1"/>
    <property type="molecule type" value="Genomic_DNA"/>
</dbReference>
<dbReference type="Pfam" id="PF17289">
    <property type="entry name" value="Terminase_6C"/>
    <property type="match status" value="1"/>
</dbReference>
<name>A0A0F9IZU2_9ZZZZ</name>
<keyword evidence="1" id="KW-1188">Viral release from host cell</keyword>
<dbReference type="Gene3D" id="3.30.420.240">
    <property type="match status" value="1"/>
</dbReference>
<proteinExistence type="predicted"/>
<comment type="caution">
    <text evidence="3">The sequence shown here is derived from an EMBL/GenBank/DDBJ whole genome shotgun (WGS) entry which is preliminary data.</text>
</comment>
<gene>
    <name evidence="3" type="ORF">LCGC14_1516920</name>
</gene>
<organism evidence="3">
    <name type="scientific">marine sediment metagenome</name>
    <dbReference type="NCBI Taxonomy" id="412755"/>
    <lineage>
        <taxon>unclassified sequences</taxon>
        <taxon>metagenomes</taxon>
        <taxon>ecological metagenomes</taxon>
    </lineage>
</organism>
<evidence type="ECO:0000313" key="3">
    <source>
        <dbReference type="EMBL" id="KKM62909.1"/>
    </source>
</evidence>
<accession>A0A0F9IZU2</accession>